<dbReference type="EMBL" id="MCBA01000067">
    <property type="protein sequence ID" value="RGP89845.1"/>
    <property type="molecule type" value="Genomic_DNA"/>
</dbReference>
<name>A0A395U083_VIBCL</name>
<dbReference type="Proteomes" id="UP000266701">
    <property type="component" value="Unassembled WGS sequence"/>
</dbReference>
<protein>
    <submittedName>
        <fullName evidence="2">Uncharacterized protein</fullName>
    </submittedName>
</protein>
<gene>
    <name evidence="2" type="ORF">BC353_09800</name>
</gene>
<sequence>MKAIIAGSVVAGVISWLSPLPYATEFFAVGFVGSVAGYYLANRKDNSTTLYLSKRRYSFEEIAERFDLTVETVFLLHVHAPTRSQDNFEKHYLALRKALNDKVLKKAKPLHLQPVYQ</sequence>
<evidence type="ECO:0000256" key="1">
    <source>
        <dbReference type="SAM" id="Phobius"/>
    </source>
</evidence>
<dbReference type="AlphaFoldDB" id="A0A395U083"/>
<proteinExistence type="predicted"/>
<accession>A0A395U083</accession>
<keyword evidence="1" id="KW-0812">Transmembrane</keyword>
<reference evidence="2 3" key="1">
    <citation type="journal article" date="2017" name="Emerg. Infect. Dis.">
        <title>Carbapenemase VCC-1-Producing Vibrio cholerae in Coastal Waters of Germany.</title>
        <authorList>
            <person name="Hammerl J.A."/>
            <person name="Jackel C."/>
            <person name="Bortolaia V."/>
            <person name="Schwartz K."/>
            <person name="Bier N."/>
            <person name="Hendriksen R.S."/>
            <person name="Guerra B."/>
            <person name="Strauch E."/>
        </authorList>
    </citation>
    <scope>NUCLEOTIDE SEQUENCE [LARGE SCALE GENOMIC DNA]</scope>
    <source>
        <strain evidence="2 3">VN-2825</strain>
    </source>
</reference>
<comment type="caution">
    <text evidence="2">The sequence shown here is derived from an EMBL/GenBank/DDBJ whole genome shotgun (WGS) entry which is preliminary data.</text>
</comment>
<keyword evidence="1" id="KW-1133">Transmembrane helix</keyword>
<dbReference type="RefSeq" id="WP_118089265.1">
    <property type="nucleotide sequence ID" value="NZ_JACTGM010000015.1"/>
</dbReference>
<evidence type="ECO:0000313" key="2">
    <source>
        <dbReference type="EMBL" id="RGP89845.1"/>
    </source>
</evidence>
<evidence type="ECO:0000313" key="3">
    <source>
        <dbReference type="Proteomes" id="UP000266701"/>
    </source>
</evidence>
<organism evidence="2 3">
    <name type="scientific">Vibrio cholerae</name>
    <dbReference type="NCBI Taxonomy" id="666"/>
    <lineage>
        <taxon>Bacteria</taxon>
        <taxon>Pseudomonadati</taxon>
        <taxon>Pseudomonadota</taxon>
        <taxon>Gammaproteobacteria</taxon>
        <taxon>Vibrionales</taxon>
        <taxon>Vibrionaceae</taxon>
        <taxon>Vibrio</taxon>
    </lineage>
</organism>
<feature type="transmembrane region" description="Helical" evidence="1">
    <location>
        <begin position="20"/>
        <end position="41"/>
    </location>
</feature>
<keyword evidence="1" id="KW-0472">Membrane</keyword>